<feature type="compositionally biased region" description="Pro residues" evidence="1">
    <location>
        <begin position="47"/>
        <end position="56"/>
    </location>
</feature>
<sequence length="76" mass="7224">MSGPAPLVRRAVAEGIGTAGPVAVVVGSGVQATEPPREAGGQLPPSETGPPRPGPGCGPGAALAAPARPPAGFWPP</sequence>
<organism evidence="2 3">
    <name type="scientific">Streptomyces viridosporus (strain ATCC 14672 / DSM 40746 / JCM 4963 / KCTC 9882 / NRRL B-12104 / FH 1290)</name>
    <name type="common">Streptomyces ghanaensis</name>
    <dbReference type="NCBI Taxonomy" id="566461"/>
    <lineage>
        <taxon>Bacteria</taxon>
        <taxon>Bacillati</taxon>
        <taxon>Actinomycetota</taxon>
        <taxon>Actinomycetes</taxon>
        <taxon>Kitasatosporales</taxon>
        <taxon>Streptomycetaceae</taxon>
        <taxon>Streptomyces</taxon>
    </lineage>
</organism>
<protein>
    <submittedName>
        <fullName evidence="2">Predicted protein</fullName>
    </submittedName>
</protein>
<feature type="compositionally biased region" description="Pro residues" evidence="1">
    <location>
        <begin position="67"/>
        <end position="76"/>
    </location>
</feature>
<accession>D6AAL7</accession>
<evidence type="ECO:0000313" key="3">
    <source>
        <dbReference type="Proteomes" id="UP000003824"/>
    </source>
</evidence>
<name>D6AAL7_STRV1</name>
<evidence type="ECO:0000313" key="2">
    <source>
        <dbReference type="EMBL" id="EFE72552.2"/>
    </source>
</evidence>
<dbReference type="Proteomes" id="UP000003824">
    <property type="component" value="Unassembled WGS sequence"/>
</dbReference>
<feature type="region of interest" description="Disordered" evidence="1">
    <location>
        <begin position="28"/>
        <end position="76"/>
    </location>
</feature>
<dbReference type="EMBL" id="DS999642">
    <property type="protein sequence ID" value="EFE72552.2"/>
    <property type="molecule type" value="Genomic_DNA"/>
</dbReference>
<evidence type="ECO:0000256" key="1">
    <source>
        <dbReference type="SAM" id="MobiDB-lite"/>
    </source>
</evidence>
<gene>
    <name evidence="2" type="ORF">SSFG_07787</name>
</gene>
<dbReference type="AlphaFoldDB" id="D6AAL7"/>
<reference evidence="3" key="1">
    <citation type="submission" date="2008-12" db="EMBL/GenBank/DDBJ databases">
        <title>Annotation of Streptomyces ghanaensis ATCC 14672.</title>
        <authorList>
            <consortium name="The Broad Institute Genome Sequencing Platform"/>
            <consortium name="Broad Institute Microbial Sequencing Center"/>
            <person name="Fischbach M."/>
            <person name="Ward D."/>
            <person name="Young S."/>
            <person name="Kodira C.D."/>
            <person name="Zeng Q."/>
            <person name="Koehrsen M."/>
            <person name="Godfrey P."/>
            <person name="Alvarado L."/>
            <person name="Berlin A.M."/>
            <person name="Borenstein D."/>
            <person name="Chen Z."/>
            <person name="Engels R."/>
            <person name="Freedman E."/>
            <person name="Gellesch M."/>
            <person name="Goldberg J."/>
            <person name="Griggs A."/>
            <person name="Gujja S."/>
            <person name="Heiman D.I."/>
            <person name="Hepburn T.A."/>
            <person name="Howarth C."/>
            <person name="Jen D."/>
            <person name="Larson L."/>
            <person name="Lewis B."/>
            <person name="Mehta T."/>
            <person name="Park D."/>
            <person name="Pearson M."/>
            <person name="Roberts A."/>
            <person name="Saif S."/>
            <person name="Shea T.D."/>
            <person name="Shenoy N."/>
            <person name="Sisk P."/>
            <person name="Stolte C."/>
            <person name="Sykes S.N."/>
            <person name="Walk T."/>
            <person name="White J."/>
            <person name="Yandava C."/>
            <person name="Straight P."/>
            <person name="Clardy J."/>
            <person name="Hung D."/>
            <person name="Kolter R."/>
            <person name="Mekalanos J."/>
            <person name="Walker S."/>
            <person name="Walsh C.T."/>
            <person name="Wieland B.L.C."/>
            <person name="Ilzarbe M."/>
            <person name="Galagan J."/>
            <person name="Nusbaum C."/>
            <person name="Birren B."/>
        </authorList>
    </citation>
    <scope>NUCLEOTIDE SEQUENCE [LARGE SCALE GENOMIC DNA]</scope>
    <source>
        <strain evidence="3">ATCC 14672 / DSM 40746 / JCM 4963 / KCTC 9882 / NRRL B-12104 / FH 1290</strain>
    </source>
</reference>
<proteinExistence type="predicted"/>